<dbReference type="AlphaFoldDB" id="A0A813JP33"/>
<name>A0A813JP33_POLGL</name>
<dbReference type="EMBL" id="CAJNNW010025985">
    <property type="protein sequence ID" value="CAE8681726.1"/>
    <property type="molecule type" value="Genomic_DNA"/>
</dbReference>
<reference evidence="1" key="1">
    <citation type="submission" date="2021-02" db="EMBL/GenBank/DDBJ databases">
        <authorList>
            <person name="Dougan E. K."/>
            <person name="Rhodes N."/>
            <person name="Thang M."/>
            <person name="Chan C."/>
        </authorList>
    </citation>
    <scope>NUCLEOTIDE SEQUENCE</scope>
</reference>
<evidence type="ECO:0000313" key="2">
    <source>
        <dbReference type="Proteomes" id="UP000626109"/>
    </source>
</evidence>
<dbReference type="Proteomes" id="UP000626109">
    <property type="component" value="Unassembled WGS sequence"/>
</dbReference>
<accession>A0A813JP33</accession>
<feature type="non-terminal residue" evidence="1">
    <location>
        <position position="1"/>
    </location>
</feature>
<sequence length="619" mass="67920">ELASFLLQDWVSLAFGNITSATSAHFLAPESWIPRFRTPPGGLEEALAAEQGLSRSGGCSNATWNARFEFAAADVKLPFAAGPILGLTASWKLPPPRLLTPSCLGLWALACLTWSEKLADELLPSPLLQEPSARDALLLEATPFRHHPVDDGVRVLALICGPVSHEPLLVASERYSWKFRSVSRKEAEAFEDQEDPGMFATCMRAYEAVTRAELSNFDVALLMSPLTSMWDPFPALLEDTFYNIHMRAMQLAMADAPGMTGFPSLASYDGKNKWVWPVRQVRWQYWKLRYGEGPTGYAGTSNGCYLGESTSGTRLVSAAIVAAARPAGGSAFLSALDLAAISVNGRRSVQTCPEHYLFEVDWLPHVRLGSLFAISHQIEAATWLPAPAKPQVRCLVLSPELARRLVAVQGLVTPWCFRRALHAAIEAISGWWQAQMPGNIVVPVAGTLLGVIRGQRPMPWDHDADLVLASQHEFNFRMHIPWISSSLSDLGCKMRKGTYAADLGLFSAEISCRDSEGVEASVDVFFPCGKNEPVMREWAQHQAVFEATFLGATVHVDAMAALSLINGQGYFKKLIRAQGGLSPLQCFEPGHNACLPDCRSNPEICDFDDNFVHVDSWLH</sequence>
<organism evidence="1 2">
    <name type="scientific">Polarella glacialis</name>
    <name type="common">Dinoflagellate</name>
    <dbReference type="NCBI Taxonomy" id="89957"/>
    <lineage>
        <taxon>Eukaryota</taxon>
        <taxon>Sar</taxon>
        <taxon>Alveolata</taxon>
        <taxon>Dinophyceae</taxon>
        <taxon>Suessiales</taxon>
        <taxon>Suessiaceae</taxon>
        <taxon>Polarella</taxon>
    </lineage>
</organism>
<gene>
    <name evidence="1" type="ORF">PGLA2088_LOCUS22573</name>
</gene>
<proteinExistence type="predicted"/>
<protein>
    <submittedName>
        <fullName evidence="1">Uncharacterized protein</fullName>
    </submittedName>
</protein>
<comment type="caution">
    <text evidence="1">The sequence shown here is derived from an EMBL/GenBank/DDBJ whole genome shotgun (WGS) entry which is preliminary data.</text>
</comment>
<evidence type="ECO:0000313" key="1">
    <source>
        <dbReference type="EMBL" id="CAE8681726.1"/>
    </source>
</evidence>